<reference evidence="11" key="1">
    <citation type="submission" date="2010-03" db="EMBL/GenBank/DDBJ databases">
        <title>Novel crystal protein genes from Bacillus thuringiensis strain Sbt009.</title>
        <authorList>
            <person name="Geng C."/>
            <person name="Peng D."/>
            <person name="Sun M."/>
            <person name="Ruan L."/>
        </authorList>
    </citation>
    <scope>NUCLEOTIDE SEQUENCE</scope>
    <source>
        <strain evidence="11">Sbt009</strain>
    </source>
</reference>
<feature type="domain" description="Pesticidal crystal protein" evidence="6">
    <location>
        <begin position="293"/>
        <end position="506"/>
    </location>
</feature>
<evidence type="ECO:0000259" key="10">
    <source>
        <dbReference type="Pfam" id="PF21463"/>
    </source>
</evidence>
<evidence type="ECO:0000256" key="3">
    <source>
        <dbReference type="ARBA" id="ARBA00022969"/>
    </source>
</evidence>
<dbReference type="Gene3D" id="2.100.10.10">
    <property type="entry name" value="Pesticidal crystal protein, central domain"/>
    <property type="match status" value="1"/>
</dbReference>
<dbReference type="Pfam" id="PF03945">
    <property type="entry name" value="Endotoxin_N"/>
    <property type="match status" value="1"/>
</dbReference>
<dbReference type="Gene3D" id="2.60.120.260">
    <property type="entry name" value="Galactose-binding domain-like"/>
    <property type="match status" value="2"/>
</dbReference>
<dbReference type="InterPro" id="IPR005638">
    <property type="entry name" value="Pest_crys_dom-III"/>
</dbReference>
<dbReference type="InterPro" id="IPR008979">
    <property type="entry name" value="Galactose-bd-like_sf"/>
</dbReference>
<dbReference type="InterPro" id="IPR036399">
    <property type="entry name" value="Pest_cryst_cen_dom_sf"/>
</dbReference>
<dbReference type="InterPro" id="IPR038979">
    <property type="entry name" value="Pest_crys"/>
</dbReference>
<evidence type="ECO:0000256" key="1">
    <source>
        <dbReference type="ARBA" id="ARBA00007819"/>
    </source>
</evidence>
<feature type="domain" description="Pesticidal crystal protein" evidence="8">
    <location>
        <begin position="80"/>
        <end position="285"/>
    </location>
</feature>
<dbReference type="GO" id="GO:0001907">
    <property type="term" value="P:symbiont-mediated killing of host cell"/>
    <property type="evidence" value="ECO:0007669"/>
    <property type="project" value="InterPro"/>
</dbReference>
<evidence type="ECO:0000256" key="2">
    <source>
        <dbReference type="ARBA" id="ARBA00022656"/>
    </source>
</evidence>
<evidence type="ECO:0000259" key="9">
    <source>
        <dbReference type="Pfam" id="PF17997"/>
    </source>
</evidence>
<dbReference type="GO" id="GO:0030435">
    <property type="term" value="P:sporulation resulting in formation of a cellular spore"/>
    <property type="evidence" value="ECO:0007669"/>
    <property type="project" value="UniProtKB-KW"/>
</dbReference>
<dbReference type="EMBL" id="HM035086">
    <property type="protein sequence ID" value="AEA92301.1"/>
    <property type="molecule type" value="Genomic_DNA"/>
</dbReference>
<feature type="domain" description="Pesticidal crystal protein" evidence="7">
    <location>
        <begin position="516"/>
        <end position="656"/>
    </location>
</feature>
<gene>
    <name evidence="11" type="primary">cry0091</name>
</gene>
<dbReference type="Pfam" id="PF03944">
    <property type="entry name" value="Endotoxin_C"/>
    <property type="match status" value="1"/>
</dbReference>
<evidence type="ECO:0000313" key="11">
    <source>
        <dbReference type="EMBL" id="AEA92301.1"/>
    </source>
</evidence>
<proteinExistence type="inferred from homology"/>
<organism evidence="11">
    <name type="scientific">Bacillus thuringiensis</name>
    <dbReference type="NCBI Taxonomy" id="1428"/>
    <lineage>
        <taxon>Bacteria</taxon>
        <taxon>Bacillati</taxon>
        <taxon>Bacillota</taxon>
        <taxon>Bacilli</taxon>
        <taxon>Bacillales</taxon>
        <taxon>Bacillaceae</taxon>
        <taxon>Bacillus</taxon>
        <taxon>Bacillus cereus group</taxon>
    </lineage>
</organism>
<sequence length="1157" mass="130223">MDTRNQKKYEELQPALNDTFSNTAPKYPLACDPTKQCQNMNYKDYLNMTEGGAPYVSSRDVIFSSLAITRTFLGLAGLGTAGGMIGLFTEALRLLWPNKTEDLWKAFMDEVEKLINQKITDAVVSKALSELQGLANALEGFTNALEAWQNNRSDKLQQLLVYERFVATETLFKYAIPSFRVSGFEVPLLTVYAQAANLHLCLLKNAELFGADWGMPQYEIDVFYNEQKGYIEEYTDHCVTWYNSGLNQLKNVSGVKGKVWENYNRFRREMTIMVLDILPLFPIYDTRTYLMETTIELTRQIFTDPIGLTGINETKYPDWYEAASTEFILIENNAVPKPTLFQWLTKFNVWGRTVNPNDTFTIWTGHSVVTRYTKDSAEHTFNYGTSSGSTLSYTFDLLSKDVYQTYSLAETNKSATWYFAVPMLKLYSINNNNKLSEEYFSFPTNIPSSKGKRTYSSDQLPIELSDSPIYGDLEEYSHRLSYVSEIFKKTGSGTIPVLGWTHVSVSPDNRIFTDKITKLPVVKATQLSGEVITGPGFTGGNIIKSNVASTEPTKIIVLLNISPPSSKTKYSFRIRYAADAPGRLQITDGNYIAGLTQEFKATMEVGSSLKYNSFQYLTFSTGSLGTGSNYLKIYALQSPSSFSYNIYIDSIECIPVPVNYDDSVTLENAQKAVNALFTASSNALKREVTDYVVDQASILVDCVSEELYPNEKRELLHLVKYAKRLSAVRNLLLDPTFESINSSDVNGWYGSNGIAIGSGDFVFKGKYVSLPGTNDERYPTYLFQKIDESKLKEYTRYKLRGFVESSQDLEVYVIRYDAKHETLHVSDNLIPNVPPVNECGEPNRCAQQQYLSGNPTLEQYYVTKGVLYDSHAFSLDIDTGSVDPNEHLGIWVLFKISTTRGFAKLGNVEVIEDGLLTGEALARVKRKETKWKNKLEQLRAETQAISTRANQALDSLFADAQDSKLKLGVTFATIVAARKIVQSIRDVYMPWLSIVSGVNYSIFTELMGKVQLALQLYDLRNMVRNGRFLNGISDWGVTSDVKVQEEDGNLVLVLSNWDAQVLQCVKLYPDRGYILRVTARKEGLGEGYVTICGEEGNTDTPTFGTCDDTDRLQSVVSTGYVTKELEFFPDTENVQIEIGETEGVFQVESVELFLMEE</sequence>
<evidence type="ECO:0000259" key="6">
    <source>
        <dbReference type="Pfam" id="PF00555"/>
    </source>
</evidence>
<dbReference type="InterPro" id="IPR005639">
    <property type="entry name" value="Pest_crys_dom_I"/>
</dbReference>
<evidence type="ECO:0000256" key="5">
    <source>
        <dbReference type="ARBA" id="ARBA00029653"/>
    </source>
</evidence>
<dbReference type="InterPro" id="IPR041587">
    <property type="entry name" value="Cry_V"/>
</dbReference>
<dbReference type="InterPro" id="IPR048645">
    <property type="entry name" value="Cry1Ac-like_dom-VII"/>
</dbReference>
<name>V9I0K6_BACTU</name>
<evidence type="ECO:0000256" key="4">
    <source>
        <dbReference type="ARBA" id="ARBA00023026"/>
    </source>
</evidence>
<dbReference type="Pfam" id="PF17997">
    <property type="entry name" value="Cry1Ac_D5"/>
    <property type="match status" value="1"/>
</dbReference>
<dbReference type="Pfam" id="PF21463">
    <property type="entry name" value="Cry1Ac_dom-VII"/>
    <property type="match status" value="1"/>
</dbReference>
<dbReference type="GO" id="GO:0005102">
    <property type="term" value="F:signaling receptor binding"/>
    <property type="evidence" value="ECO:0007669"/>
    <property type="project" value="InterPro"/>
</dbReference>
<comment type="similarity">
    <text evidence="1">Belongs to the delta endotoxin family.</text>
</comment>
<dbReference type="SUPFAM" id="SSF51096">
    <property type="entry name" value="delta-Endotoxin (insectocide), middle domain"/>
    <property type="match status" value="1"/>
</dbReference>
<protein>
    <recommendedName>
        <fullName evidence="5">Crystaline entomocidal protoxin</fullName>
    </recommendedName>
</protein>
<evidence type="ECO:0000259" key="8">
    <source>
        <dbReference type="Pfam" id="PF03945"/>
    </source>
</evidence>
<dbReference type="SUPFAM" id="SSF56849">
    <property type="entry name" value="delta-Endotoxin (insectocide), N-terminal domain"/>
    <property type="match status" value="1"/>
</dbReference>
<dbReference type="Gene3D" id="1.20.190.10">
    <property type="entry name" value="Pesticidal crystal protein, N-terminal domain"/>
    <property type="match status" value="1"/>
</dbReference>
<dbReference type="GO" id="GO:0090729">
    <property type="term" value="F:toxin activity"/>
    <property type="evidence" value="ECO:0007669"/>
    <property type="project" value="UniProtKB-KW"/>
</dbReference>
<feature type="domain" description="Cry1Ac-like" evidence="10">
    <location>
        <begin position="1028"/>
        <end position="1103"/>
    </location>
</feature>
<accession>V9I0K6</accession>
<dbReference type="CDD" id="cd04085">
    <property type="entry name" value="delta_endotoxin_C"/>
    <property type="match status" value="1"/>
</dbReference>
<keyword evidence="4" id="KW-0843">Virulence</keyword>
<dbReference type="Pfam" id="PF00555">
    <property type="entry name" value="Endotoxin_M"/>
    <property type="match status" value="1"/>
</dbReference>
<dbReference type="PANTHER" id="PTHR37003">
    <property type="entry name" value="ENDOTOXIN_N DOMAIN-CONTAINING PROTEIN-RELATED"/>
    <property type="match status" value="1"/>
</dbReference>
<keyword evidence="2" id="KW-0800">Toxin</keyword>
<dbReference type="AlphaFoldDB" id="V9I0K6"/>
<dbReference type="PANTHER" id="PTHR37003:SF2">
    <property type="entry name" value="PESTICIDAL CRYSTAL PROTEIN N-TERMINAL DOMAIN-CONTAINING PROTEIN"/>
    <property type="match status" value="1"/>
</dbReference>
<dbReference type="InterPro" id="IPR036716">
    <property type="entry name" value="Pest_crys_N_sf"/>
</dbReference>
<feature type="domain" description="Pesticidal crystal protein Cry" evidence="9">
    <location>
        <begin position="736"/>
        <end position="914"/>
    </location>
</feature>
<dbReference type="SUPFAM" id="SSF49785">
    <property type="entry name" value="Galactose-binding domain-like"/>
    <property type="match status" value="2"/>
</dbReference>
<dbReference type="InterPro" id="IPR001178">
    <property type="entry name" value="Pest_cryst_dom_II"/>
</dbReference>
<keyword evidence="3" id="KW-0749">Sporulation</keyword>
<evidence type="ECO:0000259" key="7">
    <source>
        <dbReference type="Pfam" id="PF03944"/>
    </source>
</evidence>